<proteinExistence type="predicted"/>
<dbReference type="EMBL" id="MU838999">
    <property type="protein sequence ID" value="KAK1771059.1"/>
    <property type="molecule type" value="Genomic_DNA"/>
</dbReference>
<evidence type="ECO:0000313" key="2">
    <source>
        <dbReference type="EMBL" id="KAK1771059.1"/>
    </source>
</evidence>
<feature type="region of interest" description="Disordered" evidence="1">
    <location>
        <begin position="185"/>
        <end position="237"/>
    </location>
</feature>
<feature type="compositionally biased region" description="Basic and acidic residues" evidence="1">
    <location>
        <begin position="223"/>
        <end position="237"/>
    </location>
</feature>
<organism evidence="2 3">
    <name type="scientific">Phialemonium atrogriseum</name>
    <dbReference type="NCBI Taxonomy" id="1093897"/>
    <lineage>
        <taxon>Eukaryota</taxon>
        <taxon>Fungi</taxon>
        <taxon>Dikarya</taxon>
        <taxon>Ascomycota</taxon>
        <taxon>Pezizomycotina</taxon>
        <taxon>Sordariomycetes</taxon>
        <taxon>Sordariomycetidae</taxon>
        <taxon>Cephalothecales</taxon>
        <taxon>Cephalothecaceae</taxon>
        <taxon>Phialemonium</taxon>
    </lineage>
</organism>
<keyword evidence="3" id="KW-1185">Reference proteome</keyword>
<sequence>MALSSAKPRLLGPASIRSMFVRVTPVPRSLSDRRAVLRALQKYGEVEVFKRLIDPASFISTVKQSSTVDRLVENSPLQFDVLPEKSDSLATTAVSEHILRGSLLPSDAAETPPAGHHPGGHKTFILHIFPTQSYKHKTMIRYSPLHGPWPDDKPSSFVTSALRVVVPKDMAAKGLWDWETGGQAEKATPRMPDKIDHIRERMQRRENRTRSKGILGLQPMGGRLEDSSSGKPRGDER</sequence>
<protein>
    <submittedName>
        <fullName evidence="2">Uncharacterized protein</fullName>
    </submittedName>
</protein>
<dbReference type="Proteomes" id="UP001244011">
    <property type="component" value="Unassembled WGS sequence"/>
</dbReference>
<comment type="caution">
    <text evidence="2">The sequence shown here is derived from an EMBL/GenBank/DDBJ whole genome shotgun (WGS) entry which is preliminary data.</text>
</comment>
<gene>
    <name evidence="2" type="ORF">QBC33DRAFT_229126</name>
</gene>
<dbReference type="GeneID" id="85306015"/>
<evidence type="ECO:0000313" key="3">
    <source>
        <dbReference type="Proteomes" id="UP001244011"/>
    </source>
</evidence>
<name>A0AAJ0FQB4_9PEZI</name>
<evidence type="ECO:0000256" key="1">
    <source>
        <dbReference type="SAM" id="MobiDB-lite"/>
    </source>
</evidence>
<feature type="compositionally biased region" description="Basic and acidic residues" evidence="1">
    <location>
        <begin position="187"/>
        <end position="209"/>
    </location>
</feature>
<dbReference type="RefSeq" id="XP_060287272.1">
    <property type="nucleotide sequence ID" value="XM_060422828.1"/>
</dbReference>
<dbReference type="AlphaFoldDB" id="A0AAJ0FQB4"/>
<accession>A0AAJ0FQB4</accession>
<reference evidence="2" key="1">
    <citation type="submission" date="2023-06" db="EMBL/GenBank/DDBJ databases">
        <title>Genome-scale phylogeny and comparative genomics of the fungal order Sordariales.</title>
        <authorList>
            <consortium name="Lawrence Berkeley National Laboratory"/>
            <person name="Hensen N."/>
            <person name="Bonometti L."/>
            <person name="Westerberg I."/>
            <person name="Brannstrom I.O."/>
            <person name="Guillou S."/>
            <person name="Cros-Aarteil S."/>
            <person name="Calhoun S."/>
            <person name="Haridas S."/>
            <person name="Kuo A."/>
            <person name="Mondo S."/>
            <person name="Pangilinan J."/>
            <person name="Riley R."/>
            <person name="Labutti K."/>
            <person name="Andreopoulos B."/>
            <person name="Lipzen A."/>
            <person name="Chen C."/>
            <person name="Yanf M."/>
            <person name="Daum C."/>
            <person name="Ng V."/>
            <person name="Clum A."/>
            <person name="Steindorff A."/>
            <person name="Ohm R."/>
            <person name="Martin F."/>
            <person name="Silar P."/>
            <person name="Natvig D."/>
            <person name="Lalanne C."/>
            <person name="Gautier V."/>
            <person name="Ament-Velasquez S.L."/>
            <person name="Kruys A."/>
            <person name="Hutchinson M.I."/>
            <person name="Powell A.J."/>
            <person name="Barry K."/>
            <person name="Miller A.N."/>
            <person name="Grigoriev I.V."/>
            <person name="Debuchy R."/>
            <person name="Gladieux P."/>
            <person name="Thoren M.H."/>
            <person name="Johannesson H."/>
        </authorList>
    </citation>
    <scope>NUCLEOTIDE SEQUENCE</scope>
    <source>
        <strain evidence="2">8032-3</strain>
    </source>
</reference>